<dbReference type="RefSeq" id="XP_001433512.1">
    <property type="nucleotide sequence ID" value="XM_001433475.1"/>
</dbReference>
<dbReference type="AlphaFoldDB" id="A0C5P8"/>
<sequence length="112" mass="12472">MNSPQSFLELLINLTLLLFQQQQLLLLLLSQLILPLTLLNLQLVLSSTQQFIPTSSEVTQSISRTSHPIPLITPPILQSAKSIASMIANLNSPAIEIQECHPTQMKHTQHLN</sequence>
<evidence type="ECO:0000313" key="1">
    <source>
        <dbReference type="EMBL" id="CAK66115.1"/>
    </source>
</evidence>
<evidence type="ECO:0000313" key="2">
    <source>
        <dbReference type="Proteomes" id="UP000000600"/>
    </source>
</evidence>
<dbReference type="EMBL" id="CT868042">
    <property type="protein sequence ID" value="CAK66115.1"/>
    <property type="molecule type" value="Genomic_DNA"/>
</dbReference>
<proteinExistence type="predicted"/>
<dbReference type="InParanoid" id="A0C5P8"/>
<reference evidence="1 2" key="1">
    <citation type="journal article" date="2006" name="Nature">
        <title>Global trends of whole-genome duplications revealed by the ciliate Paramecium tetraurelia.</title>
        <authorList>
            <consortium name="Genoscope"/>
            <person name="Aury J.-M."/>
            <person name="Jaillon O."/>
            <person name="Duret L."/>
            <person name="Noel B."/>
            <person name="Jubin C."/>
            <person name="Porcel B.M."/>
            <person name="Segurens B."/>
            <person name="Daubin V."/>
            <person name="Anthouard V."/>
            <person name="Aiach N."/>
            <person name="Arnaiz O."/>
            <person name="Billaut A."/>
            <person name="Beisson J."/>
            <person name="Blanc I."/>
            <person name="Bouhouche K."/>
            <person name="Camara F."/>
            <person name="Duharcourt S."/>
            <person name="Guigo R."/>
            <person name="Gogendeau D."/>
            <person name="Katinka M."/>
            <person name="Keller A.-M."/>
            <person name="Kissmehl R."/>
            <person name="Klotz C."/>
            <person name="Koll F."/>
            <person name="Le Moue A."/>
            <person name="Lepere C."/>
            <person name="Malinsky S."/>
            <person name="Nowacki M."/>
            <person name="Nowak J.K."/>
            <person name="Plattner H."/>
            <person name="Poulain J."/>
            <person name="Ruiz F."/>
            <person name="Serrano V."/>
            <person name="Zagulski M."/>
            <person name="Dessen P."/>
            <person name="Betermier M."/>
            <person name="Weissenbach J."/>
            <person name="Scarpelli C."/>
            <person name="Schachter V."/>
            <person name="Sperling L."/>
            <person name="Meyer E."/>
            <person name="Cohen J."/>
            <person name="Wincker P."/>
        </authorList>
    </citation>
    <scope>NUCLEOTIDE SEQUENCE [LARGE SCALE GENOMIC DNA]</scope>
    <source>
        <strain evidence="1 2">Stock d4-2</strain>
    </source>
</reference>
<keyword evidence="2" id="KW-1185">Reference proteome</keyword>
<dbReference type="GeneID" id="5019297"/>
<accession>A0C5P8</accession>
<name>A0C5P8_PARTE</name>
<dbReference type="KEGG" id="ptm:GSPATT00035244001"/>
<dbReference type="Proteomes" id="UP000000600">
    <property type="component" value="Unassembled WGS sequence"/>
</dbReference>
<protein>
    <submittedName>
        <fullName evidence="1">Uncharacterized protein</fullName>
    </submittedName>
</protein>
<dbReference type="HOGENOM" id="CLU_2150725_0_0_1"/>
<organism evidence="1 2">
    <name type="scientific">Paramecium tetraurelia</name>
    <dbReference type="NCBI Taxonomy" id="5888"/>
    <lineage>
        <taxon>Eukaryota</taxon>
        <taxon>Sar</taxon>
        <taxon>Alveolata</taxon>
        <taxon>Ciliophora</taxon>
        <taxon>Intramacronucleata</taxon>
        <taxon>Oligohymenophorea</taxon>
        <taxon>Peniculida</taxon>
        <taxon>Parameciidae</taxon>
        <taxon>Paramecium</taxon>
    </lineage>
</organism>
<gene>
    <name evidence="1" type="ORF">GSPATT00035244001</name>
</gene>